<evidence type="ECO:0008006" key="3">
    <source>
        <dbReference type="Google" id="ProtNLM"/>
    </source>
</evidence>
<organism evidence="1 2">
    <name type="scientific">Glycomyces terrestris</name>
    <dbReference type="NCBI Taxonomy" id="2493553"/>
    <lineage>
        <taxon>Bacteria</taxon>
        <taxon>Bacillati</taxon>
        <taxon>Actinomycetota</taxon>
        <taxon>Actinomycetes</taxon>
        <taxon>Glycomycetales</taxon>
        <taxon>Glycomycetaceae</taxon>
        <taxon>Glycomyces</taxon>
    </lineage>
</organism>
<evidence type="ECO:0000313" key="2">
    <source>
        <dbReference type="Proteomes" id="UP000277256"/>
    </source>
</evidence>
<dbReference type="SUPFAM" id="SSF48452">
    <property type="entry name" value="TPR-like"/>
    <property type="match status" value="1"/>
</dbReference>
<gene>
    <name evidence="1" type="ORF">EIW28_15370</name>
</gene>
<evidence type="ECO:0000313" key="1">
    <source>
        <dbReference type="EMBL" id="RRR98290.1"/>
    </source>
</evidence>
<accession>A0A426UVE5</accession>
<reference evidence="1 2" key="1">
    <citation type="submission" date="2018-12" db="EMBL/GenBank/DDBJ databases">
        <title>Glycomyces sp. YIM 121974 draft genome.</title>
        <authorList>
            <person name="Li Q."/>
        </authorList>
    </citation>
    <scope>NUCLEOTIDE SEQUENCE [LARGE SCALE GENOMIC DNA]</scope>
    <source>
        <strain evidence="1 2">YIM 121974</strain>
    </source>
</reference>
<protein>
    <recommendedName>
        <fullName evidence="3">Tetratricopeptide repeat protein</fullName>
    </recommendedName>
</protein>
<comment type="caution">
    <text evidence="1">The sequence shown here is derived from an EMBL/GenBank/DDBJ whole genome shotgun (WGS) entry which is preliminary data.</text>
</comment>
<dbReference type="RefSeq" id="WP_125248599.1">
    <property type="nucleotide sequence ID" value="NZ_RSEB01000004.1"/>
</dbReference>
<name>A0A426UVE5_9ACTN</name>
<keyword evidence="2" id="KW-1185">Reference proteome</keyword>
<dbReference type="InterPro" id="IPR011990">
    <property type="entry name" value="TPR-like_helical_dom_sf"/>
</dbReference>
<dbReference type="AlphaFoldDB" id="A0A426UVE5"/>
<dbReference type="OrthoDB" id="5182898at2"/>
<sequence>MFGKTEQERYEETAAMLRRFVAEDDDPGHRVPARRRVNAANRAVNLAELQLSRLDPVLHEVRLRYAEALDAAGAHARHLRDHLGTAVREASVLLGPDDPVLVARLRAVQRAEQPIGGARAARRIERAQQEAASLHDGGGAPYVLAVLDLADRHRAAGGHARFTALLEGLIGERRRLGLDADQRHWFAQLLGGMLHDAGEVALALPLLEEARKRPRADDAWEREYLNLTAAQCLLANGRDAAAEALLRRSLSALADPGRDRSLARLRYRAVHELGTALFCQDRFPEALERFREACDLLAADPRPHERTFRAYRNARVHAAIAVRDGA</sequence>
<dbReference type="Gene3D" id="1.25.40.10">
    <property type="entry name" value="Tetratricopeptide repeat domain"/>
    <property type="match status" value="1"/>
</dbReference>
<proteinExistence type="predicted"/>
<dbReference type="Proteomes" id="UP000277256">
    <property type="component" value="Unassembled WGS sequence"/>
</dbReference>
<dbReference type="EMBL" id="RSEB01000004">
    <property type="protein sequence ID" value="RRR98290.1"/>
    <property type="molecule type" value="Genomic_DNA"/>
</dbReference>